<dbReference type="Proteomes" id="UP000184335">
    <property type="component" value="Unassembled WGS sequence"/>
</dbReference>
<comment type="similarity">
    <text evidence="4">Belongs to the class-II pyridoxal-phosphate-dependent aminotransferase family. BioF subfamily.</text>
</comment>
<evidence type="ECO:0000256" key="2">
    <source>
        <dbReference type="ARBA" id="ARBA00004760"/>
    </source>
</evidence>
<sequence length="397" mass="43681">MISEKFLKNLQNELLSIDNDGLYKRERIITSQQSAEIEANGKTLLNFCANNYLGLANHPEVMKASQDMIEKRGYGMSSVRFICGTQDIHKELEEKISDFLGMEDTILYAACFDANGGVFEPLFTAEDAIISDELNHASIIDGVRLCKAARYRYKNNDMVDLEAQLKTASEQNHRFKIIVTDGVFSMDGIVANLKGICDLAEKYDALVMVDDSHATGFIGKTGRGTHEANDVMGRVDIITSTLGKALGGALGGFTSGKKEIIDMLRQRSRPYLFSNSLAPGIVGAAMKVLDLVSADTSLRDSVMENAEYFRNEMKVKGFDIPDGDAAIVPVMLYDAPLAQKMAEMLMDEGIYVIGFFYPVVPKGKARIRVQLSAAHTKEQLDRAIAGFEKVGKELGVI</sequence>
<evidence type="ECO:0000256" key="5">
    <source>
        <dbReference type="ARBA" id="ARBA00022679"/>
    </source>
</evidence>
<dbReference type="Gene3D" id="3.90.1150.10">
    <property type="entry name" value="Aspartate Aminotransferase, domain 1"/>
    <property type="match status" value="1"/>
</dbReference>
<dbReference type="InterPro" id="IPR011282">
    <property type="entry name" value="2am3keto_CoA_ligase"/>
</dbReference>
<organism evidence="14 15">
    <name type="scientific">Cruoricaptor ignavus</name>
    <dbReference type="NCBI Taxonomy" id="1118202"/>
    <lineage>
        <taxon>Bacteria</taxon>
        <taxon>Pseudomonadati</taxon>
        <taxon>Bacteroidota</taxon>
        <taxon>Flavobacteriia</taxon>
        <taxon>Flavobacteriales</taxon>
        <taxon>Weeksellaceae</taxon>
        <taxon>Cruoricaptor</taxon>
    </lineage>
</organism>
<evidence type="ECO:0000256" key="9">
    <source>
        <dbReference type="ARBA" id="ARBA00023315"/>
    </source>
</evidence>
<reference evidence="14 15" key="1">
    <citation type="submission" date="2016-11" db="EMBL/GenBank/DDBJ databases">
        <authorList>
            <person name="Jaros S."/>
            <person name="Januszkiewicz K."/>
            <person name="Wedrychowicz H."/>
        </authorList>
    </citation>
    <scope>NUCLEOTIDE SEQUENCE [LARGE SCALE GENOMIC DNA]</scope>
    <source>
        <strain evidence="14 15">DSM 25479</strain>
    </source>
</reference>
<evidence type="ECO:0000256" key="6">
    <source>
        <dbReference type="ARBA" id="ARBA00022898"/>
    </source>
</evidence>
<comment type="function">
    <text evidence="12">Catalyzes the cleavage of 2-amino-3-ketobutyrate to glycine and acetyl-CoA.</text>
</comment>
<evidence type="ECO:0000256" key="4">
    <source>
        <dbReference type="ARBA" id="ARBA00010008"/>
    </source>
</evidence>
<dbReference type="InterPro" id="IPR050087">
    <property type="entry name" value="AON_synthase_class-II"/>
</dbReference>
<dbReference type="GO" id="GO:0008890">
    <property type="term" value="F:glycine C-acetyltransferase activity"/>
    <property type="evidence" value="ECO:0007669"/>
    <property type="project" value="UniProtKB-UniRule"/>
</dbReference>
<feature type="domain" description="Aminotransferase class I/classII large" evidence="13">
    <location>
        <begin position="43"/>
        <end position="385"/>
    </location>
</feature>
<dbReference type="Gene3D" id="3.40.640.10">
    <property type="entry name" value="Type I PLP-dependent aspartate aminotransferase-like (Major domain)"/>
    <property type="match status" value="1"/>
</dbReference>
<feature type="binding site" evidence="12">
    <location>
        <position position="136"/>
    </location>
    <ligand>
        <name>substrate</name>
    </ligand>
</feature>
<proteinExistence type="inferred from homology"/>
<dbReference type="GO" id="GO:0004758">
    <property type="term" value="F:serine C-palmitoyltransferase activity"/>
    <property type="evidence" value="ECO:0007669"/>
    <property type="project" value="UniProtKB-EC"/>
</dbReference>
<dbReference type="GO" id="GO:0016020">
    <property type="term" value="C:membrane"/>
    <property type="evidence" value="ECO:0007669"/>
    <property type="project" value="GOC"/>
</dbReference>
<dbReference type="NCBIfam" id="NF005394">
    <property type="entry name" value="PRK06939.1"/>
    <property type="match status" value="1"/>
</dbReference>
<evidence type="ECO:0000256" key="12">
    <source>
        <dbReference type="HAMAP-Rule" id="MF_00985"/>
    </source>
</evidence>
<evidence type="ECO:0000256" key="8">
    <source>
        <dbReference type="ARBA" id="ARBA00023098"/>
    </source>
</evidence>
<dbReference type="InterPro" id="IPR015424">
    <property type="entry name" value="PyrdxlP-dep_Trfase"/>
</dbReference>
<comment type="pathway">
    <text evidence="12">Amino-acid degradation; L-threonine degradation via oxydo-reductase pathway; glycine from L-threonine: step 2/2.</text>
</comment>
<dbReference type="OrthoDB" id="9807157at2"/>
<dbReference type="InterPro" id="IPR015422">
    <property type="entry name" value="PyrdxlP-dep_Trfase_small"/>
</dbReference>
<keyword evidence="6 12" id="KW-0663">Pyridoxal phosphate</keyword>
<evidence type="ECO:0000313" key="15">
    <source>
        <dbReference type="Proteomes" id="UP000184335"/>
    </source>
</evidence>
<dbReference type="EMBL" id="FQYI01000005">
    <property type="protein sequence ID" value="SHI85147.1"/>
    <property type="molecule type" value="Genomic_DNA"/>
</dbReference>
<comment type="catalytic activity">
    <reaction evidence="10">
        <text>L-serine + hexadecanoyl-CoA + H(+) = 3-oxosphinganine + CO2 + CoA</text>
        <dbReference type="Rhea" id="RHEA:14761"/>
        <dbReference type="ChEBI" id="CHEBI:15378"/>
        <dbReference type="ChEBI" id="CHEBI:16526"/>
        <dbReference type="ChEBI" id="CHEBI:33384"/>
        <dbReference type="ChEBI" id="CHEBI:57287"/>
        <dbReference type="ChEBI" id="CHEBI:57379"/>
        <dbReference type="ChEBI" id="CHEBI:58299"/>
        <dbReference type="EC" id="2.3.1.50"/>
    </reaction>
    <physiologicalReaction direction="left-to-right" evidence="10">
        <dbReference type="Rhea" id="RHEA:14762"/>
    </physiologicalReaction>
</comment>
<dbReference type="FunFam" id="3.40.640.10:FF:000006">
    <property type="entry name" value="5-aminolevulinate synthase, mitochondrial"/>
    <property type="match status" value="1"/>
</dbReference>
<dbReference type="GO" id="GO:0005737">
    <property type="term" value="C:cytoplasm"/>
    <property type="evidence" value="ECO:0007669"/>
    <property type="project" value="UniProtKB-ARBA"/>
</dbReference>
<keyword evidence="9 12" id="KW-0012">Acyltransferase</keyword>
<dbReference type="EC" id="2.3.1.29" evidence="12"/>
<dbReference type="GO" id="GO:0030170">
    <property type="term" value="F:pyridoxal phosphate binding"/>
    <property type="evidence" value="ECO:0007669"/>
    <property type="project" value="UniProtKB-UniRule"/>
</dbReference>
<dbReference type="UniPathway" id="UPA00046">
    <property type="reaction ID" value="UER00506"/>
</dbReference>
<protein>
    <recommendedName>
        <fullName evidence="12">2-amino-3-ketobutyrate coenzyme A ligase</fullName>
        <shortName evidence="12">AKB ligase</shortName>
        <ecNumber evidence="12">2.3.1.29</ecNumber>
    </recommendedName>
    <alternativeName>
        <fullName evidence="12">Glycine acetyltransferase</fullName>
    </alternativeName>
</protein>
<name>A0A1M6EI11_9FLAO</name>
<dbReference type="InterPro" id="IPR004839">
    <property type="entry name" value="Aminotransferase_I/II_large"/>
</dbReference>
<accession>A0A1M6EI11</accession>
<dbReference type="CDD" id="cd06454">
    <property type="entry name" value="KBL_like"/>
    <property type="match status" value="1"/>
</dbReference>
<feature type="binding site" evidence="12">
    <location>
        <position position="368"/>
    </location>
    <ligand>
        <name>substrate</name>
    </ligand>
</feature>
<dbReference type="PANTHER" id="PTHR13693:SF103">
    <property type="entry name" value="AMINOTRANSFERASE CLASS I_CLASSII DOMAIN-CONTAINING PROTEIN"/>
    <property type="match status" value="1"/>
</dbReference>
<feature type="binding site" evidence="12">
    <location>
        <begin position="274"/>
        <end position="275"/>
    </location>
    <ligand>
        <name>pyridoxal 5'-phosphate</name>
        <dbReference type="ChEBI" id="CHEBI:597326"/>
        <note>ligand shared between dimeric partners</note>
    </ligand>
</feature>
<dbReference type="PANTHER" id="PTHR13693">
    <property type="entry name" value="CLASS II AMINOTRANSFERASE/8-AMINO-7-OXONONANOATE SYNTHASE"/>
    <property type="match status" value="1"/>
</dbReference>
<evidence type="ECO:0000259" key="13">
    <source>
        <dbReference type="Pfam" id="PF00155"/>
    </source>
</evidence>
<dbReference type="STRING" id="1118202.SAMN05443429_105114"/>
<feature type="binding site" description="in other chain" evidence="12">
    <location>
        <begin position="111"/>
        <end position="112"/>
    </location>
    <ligand>
        <name>pyridoxal 5'-phosphate</name>
        <dbReference type="ChEBI" id="CHEBI:597326"/>
        <note>ligand shared between dimeric partners</note>
    </ligand>
</feature>
<comment type="pathway">
    <text evidence="1">Cofactor biosynthesis; biotin biosynthesis.</text>
</comment>
<evidence type="ECO:0000256" key="7">
    <source>
        <dbReference type="ARBA" id="ARBA00022919"/>
    </source>
</evidence>
<comment type="pathway">
    <text evidence="2">Lipid metabolism; sphingolipid metabolism.</text>
</comment>
<dbReference type="AlphaFoldDB" id="A0A1M6EI11"/>
<comment type="pathway">
    <text evidence="3">Sphingolipid metabolism.</text>
</comment>
<dbReference type="GO" id="GO:0030148">
    <property type="term" value="P:sphingolipid biosynthetic process"/>
    <property type="evidence" value="ECO:0007669"/>
    <property type="project" value="UniProtKB-ARBA"/>
</dbReference>
<evidence type="ECO:0000256" key="1">
    <source>
        <dbReference type="ARBA" id="ARBA00004746"/>
    </source>
</evidence>
<feature type="binding site" description="in other chain" evidence="12">
    <location>
        <begin position="241"/>
        <end position="244"/>
    </location>
    <ligand>
        <name>pyridoxal 5'-phosphate</name>
        <dbReference type="ChEBI" id="CHEBI:597326"/>
        <note>ligand shared between dimeric partners</note>
    </ligand>
</feature>
<comment type="subunit">
    <text evidence="12">Homodimer.</text>
</comment>
<dbReference type="Pfam" id="PF00155">
    <property type="entry name" value="Aminotran_1_2"/>
    <property type="match status" value="1"/>
</dbReference>
<gene>
    <name evidence="12" type="primary">kbl</name>
    <name evidence="14" type="ORF">SAMN05443429_105114</name>
</gene>
<dbReference type="GO" id="GO:0016874">
    <property type="term" value="F:ligase activity"/>
    <property type="evidence" value="ECO:0007669"/>
    <property type="project" value="UniProtKB-KW"/>
</dbReference>
<comment type="catalytic activity">
    <reaction evidence="12">
        <text>glycine + acetyl-CoA = (2S)-2-amino-3-oxobutanoate + CoA</text>
        <dbReference type="Rhea" id="RHEA:20736"/>
        <dbReference type="ChEBI" id="CHEBI:57287"/>
        <dbReference type="ChEBI" id="CHEBI:57288"/>
        <dbReference type="ChEBI" id="CHEBI:57305"/>
        <dbReference type="ChEBI" id="CHEBI:78948"/>
        <dbReference type="EC" id="2.3.1.29"/>
    </reaction>
</comment>
<keyword evidence="5 12" id="KW-0808">Transferase</keyword>
<keyword evidence="7" id="KW-0746">Sphingolipid metabolism</keyword>
<dbReference type="NCBIfam" id="TIGR01822">
    <property type="entry name" value="2am3keto_CoA"/>
    <property type="match status" value="1"/>
</dbReference>
<dbReference type="GO" id="GO:0019518">
    <property type="term" value="P:L-threonine catabolic process to glycine"/>
    <property type="evidence" value="ECO:0007669"/>
    <property type="project" value="UniProtKB-UniRule"/>
</dbReference>
<dbReference type="SUPFAM" id="SSF53383">
    <property type="entry name" value="PLP-dependent transferases"/>
    <property type="match status" value="1"/>
</dbReference>
<comment type="cofactor">
    <cofactor evidence="12">
        <name>pyridoxal 5'-phosphate</name>
        <dbReference type="ChEBI" id="CHEBI:597326"/>
    </cofactor>
    <text evidence="12">Binds 1 pyridoxal phosphate per subunit.</text>
</comment>
<evidence type="ECO:0000256" key="3">
    <source>
        <dbReference type="ARBA" id="ARBA00004991"/>
    </source>
</evidence>
<comment type="function">
    <text evidence="11">Involved in de novo bacterial ceramide synthesis. Catalyzes the condensation of L-serine with palmitoyl-CoA (hexadecanoyl-CoA) to produce 3-oxosphinganine. Also capable of using alanine as substrate leading to the formation of 1-deoxysphinganine (1-deoxySa). Contributes to the levels of endogenous sphingolipids in its host.</text>
</comment>
<keyword evidence="14" id="KW-0436">Ligase</keyword>
<dbReference type="RefSeq" id="WP_073179449.1">
    <property type="nucleotide sequence ID" value="NZ_FQYI01000005.1"/>
</dbReference>
<evidence type="ECO:0000256" key="10">
    <source>
        <dbReference type="ARBA" id="ARBA00047854"/>
    </source>
</evidence>
<evidence type="ECO:0000313" key="14">
    <source>
        <dbReference type="EMBL" id="SHI85147.1"/>
    </source>
</evidence>
<dbReference type="FunFam" id="3.90.1150.10:FF:000004">
    <property type="entry name" value="2-amino-3-ketobutyrate coenzyme A ligase"/>
    <property type="match status" value="1"/>
</dbReference>
<keyword evidence="15" id="KW-1185">Reference proteome</keyword>
<keyword evidence="8" id="KW-0443">Lipid metabolism</keyword>
<evidence type="ECO:0000256" key="11">
    <source>
        <dbReference type="ARBA" id="ARBA00055827"/>
    </source>
</evidence>
<feature type="binding site" description="in other chain" evidence="12">
    <location>
        <begin position="210"/>
        <end position="213"/>
    </location>
    <ligand>
        <name>pyridoxal 5'-phosphate</name>
        <dbReference type="ChEBI" id="CHEBI:597326"/>
        <note>ligand shared between dimeric partners</note>
    </ligand>
</feature>
<feature type="binding site" description="in other chain" evidence="12">
    <location>
        <position position="185"/>
    </location>
    <ligand>
        <name>pyridoxal 5'-phosphate</name>
        <dbReference type="ChEBI" id="CHEBI:597326"/>
        <note>ligand shared between dimeric partners</note>
    </ligand>
</feature>
<dbReference type="InterPro" id="IPR015421">
    <property type="entry name" value="PyrdxlP-dep_Trfase_major"/>
</dbReference>
<dbReference type="HAMAP" id="MF_00985">
    <property type="entry name" value="2am3keto_CoA_ligase"/>
    <property type="match status" value="1"/>
</dbReference>
<feature type="modified residue" description="N6-(pyridoxal phosphate)lysine" evidence="12">
    <location>
        <position position="244"/>
    </location>
</feature>